<dbReference type="EMBL" id="FNNZ01000003">
    <property type="protein sequence ID" value="SDW39005.1"/>
    <property type="molecule type" value="Genomic_DNA"/>
</dbReference>
<dbReference type="Proteomes" id="UP000198816">
    <property type="component" value="Unassembled WGS sequence"/>
</dbReference>
<reference evidence="3" key="1">
    <citation type="submission" date="2016-10" db="EMBL/GenBank/DDBJ databases">
        <authorList>
            <person name="Varghese N."/>
            <person name="Submissions S."/>
        </authorList>
    </citation>
    <scope>NUCLEOTIDE SEQUENCE [LARGE SCALE GENOMIC DNA]</scope>
    <source>
        <strain evidence="3">DSM 217</strain>
    </source>
</reference>
<evidence type="ECO:0000256" key="1">
    <source>
        <dbReference type="SAM" id="Phobius"/>
    </source>
</evidence>
<evidence type="ECO:0000313" key="3">
    <source>
        <dbReference type="Proteomes" id="UP000198816"/>
    </source>
</evidence>
<keyword evidence="1" id="KW-0472">Membrane</keyword>
<feature type="transmembrane region" description="Helical" evidence="1">
    <location>
        <begin position="90"/>
        <end position="111"/>
    </location>
</feature>
<evidence type="ECO:0000313" key="2">
    <source>
        <dbReference type="EMBL" id="SDW39005.1"/>
    </source>
</evidence>
<feature type="transmembrane region" description="Helical" evidence="1">
    <location>
        <begin position="24"/>
        <end position="46"/>
    </location>
</feature>
<feature type="transmembrane region" description="Helical" evidence="1">
    <location>
        <begin position="117"/>
        <end position="134"/>
    </location>
</feature>
<feature type="transmembrane region" description="Helical" evidence="1">
    <location>
        <begin position="58"/>
        <end position="78"/>
    </location>
</feature>
<dbReference type="STRING" id="1058.SAMN05421783_103300"/>
<feature type="transmembrane region" description="Helical" evidence="1">
    <location>
        <begin position="180"/>
        <end position="199"/>
    </location>
</feature>
<keyword evidence="3" id="KW-1185">Reference proteome</keyword>
<keyword evidence="1" id="KW-0812">Transmembrane</keyword>
<feature type="transmembrane region" description="Helical" evidence="1">
    <location>
        <begin position="141"/>
        <end position="160"/>
    </location>
</feature>
<sequence length="215" mass="23325">MFKSKDAVSTETAKKTKSTDQGSLMMALLPSVILYAAAIVLIALTRDDATGTIPYWETFVPVVAFISLLSGFGQAYVRDQSYLFYTLKQVLHWGIVIGLLWLLHTHGVRAALDDQKYLLVLLYLLGLATLLAGLHMDWKFVFFGAFLAFCTYILAAPENVAILAPLGETFGIANAQDKPMAMMIGTAVAAFLASTLVLIGMRGAILSKRVSAARA</sequence>
<organism evidence="2 3">
    <name type="scientific">Thiocapsa roseopersicina</name>
    <dbReference type="NCBI Taxonomy" id="1058"/>
    <lineage>
        <taxon>Bacteria</taxon>
        <taxon>Pseudomonadati</taxon>
        <taxon>Pseudomonadota</taxon>
        <taxon>Gammaproteobacteria</taxon>
        <taxon>Chromatiales</taxon>
        <taxon>Chromatiaceae</taxon>
        <taxon>Thiocapsa</taxon>
    </lineage>
</organism>
<dbReference type="RefSeq" id="WP_093028906.1">
    <property type="nucleotide sequence ID" value="NZ_FNNZ01000003.1"/>
</dbReference>
<proteinExistence type="predicted"/>
<accession>A0A1H2T5J7</accession>
<name>A0A1H2T5J7_THIRO</name>
<protein>
    <submittedName>
        <fullName evidence="2">Uncharacterized protein</fullName>
    </submittedName>
</protein>
<keyword evidence="1" id="KW-1133">Transmembrane helix</keyword>
<dbReference type="AlphaFoldDB" id="A0A1H2T5J7"/>
<gene>
    <name evidence="2" type="ORF">SAMN05421783_103300</name>
</gene>
<dbReference type="OrthoDB" id="5770634at2"/>